<organism evidence="2 3">
    <name type="scientific">Xenopus tropicalis</name>
    <name type="common">Western clawed frog</name>
    <name type="synonym">Silurana tropicalis</name>
    <dbReference type="NCBI Taxonomy" id="8364"/>
    <lineage>
        <taxon>Eukaryota</taxon>
        <taxon>Metazoa</taxon>
        <taxon>Chordata</taxon>
        <taxon>Craniata</taxon>
        <taxon>Vertebrata</taxon>
        <taxon>Euteleostomi</taxon>
        <taxon>Amphibia</taxon>
        <taxon>Batrachia</taxon>
        <taxon>Anura</taxon>
        <taxon>Pipoidea</taxon>
        <taxon>Pipidae</taxon>
        <taxon>Xenopodinae</taxon>
        <taxon>Xenopus</taxon>
        <taxon>Silurana</taxon>
    </lineage>
</organism>
<dbReference type="GeneID" id="108646191"/>
<sequence length="268" mass="31007">MLLSTHLIYNARSGINEKEVDSLEIYLQQAAQRAKESKQYLDIVVRDWSDYRNCGSEAAERYLEKQAKILRRQNISSAVIEALESPNTKCFLMPHPGKEIACSDTGMVKDMDTDFQESLRSYINDLLERPKYPAMTGAQMAKMMEVTVNHIQSLKYNISSPQEMSNYMKNCEEKQKTYKEFQQFCSSLSFLQLPGTMWKCISEKSSELVEKFEGSFKGNNADMRTDLVGQLREELKKEGEKFYSDYKSKGLNYAQNALALWVVYGWFR</sequence>
<dbReference type="PANTHER" id="PTHR10751">
    <property type="entry name" value="GUANYLATE BINDING PROTEIN"/>
    <property type="match status" value="1"/>
</dbReference>
<dbReference type="Gene3D" id="3.40.50.300">
    <property type="entry name" value="P-loop containing nucleotide triphosphate hydrolases"/>
    <property type="match status" value="1"/>
</dbReference>
<dbReference type="Proteomes" id="UP000008143">
    <property type="component" value="Chromosome 3"/>
</dbReference>
<feature type="domain" description="Guanylate-binding protein N-terminal" evidence="1">
    <location>
        <begin position="2"/>
        <end position="128"/>
    </location>
</feature>
<dbReference type="AGR" id="Xenbase:XB-GENE-29090663"/>
<keyword evidence="2" id="KW-1185">Reference proteome</keyword>
<reference evidence="3" key="1">
    <citation type="submission" date="2025-08" db="UniProtKB">
        <authorList>
            <consortium name="RefSeq"/>
        </authorList>
    </citation>
    <scope>IDENTIFICATION</scope>
    <source>
        <strain evidence="3">Nigerian</strain>
        <tissue evidence="3">Liver and blood</tissue>
    </source>
</reference>
<dbReference type="AlphaFoldDB" id="A0A8J0T2T4"/>
<evidence type="ECO:0000313" key="3">
    <source>
        <dbReference type="RefSeq" id="XP_017948003.1"/>
    </source>
</evidence>
<dbReference type="OrthoDB" id="6270329at2759"/>
<evidence type="ECO:0000259" key="1">
    <source>
        <dbReference type="Pfam" id="PF02263"/>
    </source>
</evidence>
<evidence type="ECO:0000313" key="4">
    <source>
        <dbReference type="Xenbase" id="XB-GENE-29090663"/>
    </source>
</evidence>
<proteinExistence type="predicted"/>
<accession>A0A8J0T2T4</accession>
<dbReference type="InterPro" id="IPR015894">
    <property type="entry name" value="Guanylate-bd_N"/>
</dbReference>
<name>A0A8J0T2T4_XENTR</name>
<dbReference type="GO" id="GO:0005525">
    <property type="term" value="F:GTP binding"/>
    <property type="evidence" value="ECO:0007669"/>
    <property type="project" value="InterPro"/>
</dbReference>
<dbReference type="InterPro" id="IPR027417">
    <property type="entry name" value="P-loop_NTPase"/>
</dbReference>
<dbReference type="Xenbase" id="XB-GENE-29090663">
    <property type="gene designation" value="LOC108646191"/>
</dbReference>
<dbReference type="KEGG" id="xtr:108646191"/>
<gene>
    <name evidence="3 4" type="primary">LOC108646191</name>
</gene>
<dbReference type="Pfam" id="PF02263">
    <property type="entry name" value="GBP"/>
    <property type="match status" value="1"/>
</dbReference>
<protein>
    <submittedName>
        <fullName evidence="3">RING finger protein 112 isoform X2</fullName>
    </submittedName>
</protein>
<dbReference type="RefSeq" id="XP_017948003.1">
    <property type="nucleotide sequence ID" value="XM_018092514.2"/>
</dbReference>
<evidence type="ECO:0000313" key="2">
    <source>
        <dbReference type="Proteomes" id="UP000008143"/>
    </source>
</evidence>
<dbReference type="GO" id="GO:0003924">
    <property type="term" value="F:GTPase activity"/>
    <property type="evidence" value="ECO:0007669"/>
    <property type="project" value="InterPro"/>
</dbReference>